<organism evidence="22 23">
    <name type="scientific">Aspergillus lentulus</name>
    <dbReference type="NCBI Taxonomy" id="293939"/>
    <lineage>
        <taxon>Eukaryota</taxon>
        <taxon>Fungi</taxon>
        <taxon>Dikarya</taxon>
        <taxon>Ascomycota</taxon>
        <taxon>Pezizomycotina</taxon>
        <taxon>Eurotiomycetes</taxon>
        <taxon>Eurotiomycetidae</taxon>
        <taxon>Eurotiales</taxon>
        <taxon>Aspergillaceae</taxon>
        <taxon>Aspergillus</taxon>
        <taxon>Aspergillus subgen. Fumigati</taxon>
    </lineage>
</organism>
<dbReference type="SUPFAM" id="SSF52343">
    <property type="entry name" value="Ferredoxin reductase-like, C-terminal NADP-linked domain"/>
    <property type="match status" value="1"/>
</dbReference>
<dbReference type="SUPFAM" id="SSF63380">
    <property type="entry name" value="Riboflavin synthase domain-like"/>
    <property type="match status" value="1"/>
</dbReference>
<dbReference type="GO" id="GO:0016740">
    <property type="term" value="F:transferase activity"/>
    <property type="evidence" value="ECO:0007669"/>
    <property type="project" value="UniProtKB-KW"/>
</dbReference>
<evidence type="ECO:0000256" key="2">
    <source>
        <dbReference type="ARBA" id="ARBA00004572"/>
    </source>
</evidence>
<keyword evidence="11 20" id="KW-0560">Oxidoreductase</keyword>
<keyword evidence="8" id="KW-1000">Mitochondrion outer membrane</keyword>
<gene>
    <name evidence="22" type="ORF">CNMCM8927_006031</name>
</gene>
<keyword evidence="14" id="KW-0472">Membrane</keyword>
<protein>
    <recommendedName>
        <fullName evidence="20">NADH-cytochrome b5 reductase</fullName>
        <ecNumber evidence="20">1.6.2.2</ecNumber>
    </recommendedName>
</protein>
<feature type="binding site" evidence="19">
    <location>
        <position position="124"/>
    </location>
    <ligand>
        <name>FAD</name>
        <dbReference type="ChEBI" id="CHEBI:57692"/>
    </ligand>
</feature>
<evidence type="ECO:0000256" key="12">
    <source>
        <dbReference type="ARBA" id="ARBA00023027"/>
    </source>
</evidence>
<dbReference type="PANTHER" id="PTHR19370">
    <property type="entry name" value="NADH-CYTOCHROME B5 REDUCTASE"/>
    <property type="match status" value="1"/>
</dbReference>
<name>A0AAN5YWR8_ASPLE</name>
<sequence>MGQQWDVEGIALSSENINGVYIPSALLIFGTFIVKKEFVPYAVALAAILAGLKLFTGGSKPRKVLIPTEFQEFVLKEKTDISHNVCIYRFALPRPTDILGLPIGQHISLAATIEGQPKEVVRSYTPISSDNEAGYFDLLVKAYPQGNISKYLTTLKIGDTMKVRGPKGAMVYTPNMCRHIGMIAGGTGITPMLQIIKAVIRNRPRNGGNDTTKLDLIFANVNPDDILLKEELDKLAAEDPDFNIYYVLNNPPQGWTGGVGFVTPEMIKEHLPAPASDVKILLCGPPPMISAMKKATESLGYTKARPVSKLEDQVFCF</sequence>
<dbReference type="PRINTS" id="PR00371">
    <property type="entry name" value="FPNCR"/>
</dbReference>
<feature type="binding site" evidence="19">
    <location>
        <position position="141"/>
    </location>
    <ligand>
        <name>FAD</name>
        <dbReference type="ChEBI" id="CHEBI:57692"/>
    </ligand>
</feature>
<dbReference type="PRINTS" id="PR00406">
    <property type="entry name" value="CYTB5RDTASE"/>
</dbReference>
<dbReference type="CDD" id="cd06183">
    <property type="entry name" value="cyt_b5_reduct_like"/>
    <property type="match status" value="1"/>
</dbReference>
<dbReference type="GO" id="GO:0005741">
    <property type="term" value="C:mitochondrial outer membrane"/>
    <property type="evidence" value="ECO:0007669"/>
    <property type="project" value="UniProtKB-SubCell"/>
</dbReference>
<evidence type="ECO:0000256" key="5">
    <source>
        <dbReference type="ARBA" id="ARBA00022630"/>
    </source>
</evidence>
<evidence type="ECO:0000256" key="9">
    <source>
        <dbReference type="ARBA" id="ARBA00022827"/>
    </source>
</evidence>
<dbReference type="InterPro" id="IPR008333">
    <property type="entry name" value="Cbr1-like_FAD-bd_dom"/>
</dbReference>
<evidence type="ECO:0000256" key="19">
    <source>
        <dbReference type="PIRSR" id="PIRSR601834-1"/>
    </source>
</evidence>
<dbReference type="InterPro" id="IPR001834">
    <property type="entry name" value="CBR-like"/>
</dbReference>
<dbReference type="Proteomes" id="UP000649114">
    <property type="component" value="Unassembled WGS sequence"/>
</dbReference>
<keyword evidence="6" id="KW-0808">Transferase</keyword>
<evidence type="ECO:0000256" key="4">
    <source>
        <dbReference type="ARBA" id="ARBA00006105"/>
    </source>
</evidence>
<dbReference type="AlphaFoldDB" id="A0AAN5YWR8"/>
<dbReference type="PANTHER" id="PTHR19370:SF184">
    <property type="entry name" value="NADH-CYTOCHROME B5 REDUCTASE-LIKE"/>
    <property type="match status" value="1"/>
</dbReference>
<evidence type="ECO:0000256" key="20">
    <source>
        <dbReference type="RuleBase" id="RU361226"/>
    </source>
</evidence>
<evidence type="ECO:0000256" key="7">
    <source>
        <dbReference type="ARBA" id="ARBA00022692"/>
    </source>
</evidence>
<proteinExistence type="inferred from homology"/>
<dbReference type="Pfam" id="PF00175">
    <property type="entry name" value="NAD_binding_1"/>
    <property type="match status" value="1"/>
</dbReference>
<reference evidence="22" key="2">
    <citation type="submission" date="2020-04" db="EMBL/GenBank/DDBJ databases">
        <authorList>
            <person name="Santos R.A.C."/>
            <person name="Steenwyk J.L."/>
            <person name="Rivero-Menendez O."/>
            <person name="Mead M.E."/>
            <person name="Silva L.P."/>
            <person name="Bastos R.W."/>
            <person name="Alastruey-Izquierdo A."/>
            <person name="Goldman G.H."/>
            <person name="Rokas A."/>
        </authorList>
    </citation>
    <scope>NUCLEOTIDE SEQUENCE</scope>
    <source>
        <strain evidence="22">CNM-CM8927</strain>
    </source>
</reference>
<evidence type="ECO:0000256" key="18">
    <source>
        <dbReference type="ARBA" id="ARBA00049138"/>
    </source>
</evidence>
<dbReference type="FunFam" id="3.40.50.80:FF:000019">
    <property type="entry name" value="NADH-cytochrome b5 reductase"/>
    <property type="match status" value="1"/>
</dbReference>
<dbReference type="Gene3D" id="2.40.30.10">
    <property type="entry name" value="Translation factors"/>
    <property type="match status" value="1"/>
</dbReference>
<accession>A0AAN5YWR8</accession>
<evidence type="ECO:0000256" key="15">
    <source>
        <dbReference type="ARBA" id="ARBA00037104"/>
    </source>
</evidence>
<keyword evidence="7" id="KW-0812">Transmembrane</keyword>
<feature type="binding site" evidence="19">
    <location>
        <position position="148"/>
    </location>
    <ligand>
        <name>FAD</name>
        <dbReference type="ChEBI" id="CHEBI:57692"/>
    </ligand>
</feature>
<dbReference type="InterPro" id="IPR001709">
    <property type="entry name" value="Flavoprot_Pyr_Nucl_cyt_Rdtase"/>
</dbReference>
<dbReference type="InterPro" id="IPR001433">
    <property type="entry name" value="OxRdtase_FAD/NAD-bd"/>
</dbReference>
<feature type="binding site" evidence="19">
    <location>
        <position position="122"/>
    </location>
    <ligand>
        <name>FAD</name>
        <dbReference type="ChEBI" id="CHEBI:57692"/>
    </ligand>
</feature>
<reference evidence="22" key="1">
    <citation type="journal article" date="2020" name="bioRxiv">
        <title>Genomic and phenotypic heterogeneity of clinical isolates of the human pathogens Aspergillus fumigatus, Aspergillus lentulus and Aspergillus fumigatiaffinis.</title>
        <authorList>
            <person name="dos Santos R.A.C."/>
            <person name="Steenwyk J.L."/>
            <person name="Rivero-Menendez O."/>
            <person name="Mead M.E."/>
            <person name="Silva L.P."/>
            <person name="Bastos R.W."/>
            <person name="Alastruey-Izquierdo A."/>
            <person name="Goldman G.H."/>
            <person name="Rokas A."/>
        </authorList>
    </citation>
    <scope>NUCLEOTIDE SEQUENCE</scope>
    <source>
        <strain evidence="22">CNM-CM8927</strain>
    </source>
</reference>
<dbReference type="EMBL" id="JAAAPU010000003">
    <property type="protein sequence ID" value="KAF4209631.1"/>
    <property type="molecule type" value="Genomic_DNA"/>
</dbReference>
<keyword evidence="13" id="KW-0496">Mitochondrion</keyword>
<keyword evidence="12 20" id="KW-0520">NAD</keyword>
<comment type="similarity">
    <text evidence="4 20">Belongs to the flavoprotein pyridine nucleotide cytochrome reductase family.</text>
</comment>
<evidence type="ECO:0000256" key="16">
    <source>
        <dbReference type="ARBA" id="ARBA00038836"/>
    </source>
</evidence>
<comment type="caution">
    <text evidence="22">The sequence shown here is derived from an EMBL/GenBank/DDBJ whole genome shotgun (WGS) entry which is preliminary data.</text>
</comment>
<evidence type="ECO:0000313" key="22">
    <source>
        <dbReference type="EMBL" id="KAF4209631.1"/>
    </source>
</evidence>
<dbReference type="Pfam" id="PF00970">
    <property type="entry name" value="FAD_binding_6"/>
    <property type="match status" value="1"/>
</dbReference>
<keyword evidence="5 19" id="KW-0285">Flavoprotein</keyword>
<comment type="pathway">
    <text evidence="3">Protein modification; peptidyl-diphthamide biosynthesis.</text>
</comment>
<dbReference type="InterPro" id="IPR039261">
    <property type="entry name" value="FNR_nucleotide-bd"/>
</dbReference>
<evidence type="ECO:0000256" key="14">
    <source>
        <dbReference type="ARBA" id="ARBA00023136"/>
    </source>
</evidence>
<dbReference type="InterPro" id="IPR017938">
    <property type="entry name" value="Riboflavin_synthase-like_b-brl"/>
</dbReference>
<evidence type="ECO:0000256" key="10">
    <source>
        <dbReference type="ARBA" id="ARBA00022989"/>
    </source>
</evidence>
<feature type="binding site" evidence="19">
    <location>
        <position position="139"/>
    </location>
    <ligand>
        <name>FAD</name>
        <dbReference type="ChEBI" id="CHEBI:57692"/>
    </ligand>
</feature>
<evidence type="ECO:0000259" key="21">
    <source>
        <dbReference type="PROSITE" id="PS51384"/>
    </source>
</evidence>
<dbReference type="EC" id="1.6.2.2" evidence="20"/>
<evidence type="ECO:0000313" key="23">
    <source>
        <dbReference type="Proteomes" id="UP000649114"/>
    </source>
</evidence>
<dbReference type="InterPro" id="IPR017927">
    <property type="entry name" value="FAD-bd_FR_type"/>
</dbReference>
<dbReference type="GO" id="GO:0090524">
    <property type="term" value="F:cytochrome-b5 reductase activity, acting on NADH"/>
    <property type="evidence" value="ECO:0007669"/>
    <property type="project" value="UniProtKB-EC"/>
</dbReference>
<comment type="catalytic activity">
    <reaction evidence="18">
        <text>2 Fe(3+)-[Dph3] + NADH = 2 Fe(2+)-[Dph3] + NAD(+) + H(+)</text>
        <dbReference type="Rhea" id="RHEA:71231"/>
        <dbReference type="Rhea" id="RHEA-COMP:18002"/>
        <dbReference type="Rhea" id="RHEA-COMP:18003"/>
        <dbReference type="ChEBI" id="CHEBI:15378"/>
        <dbReference type="ChEBI" id="CHEBI:29033"/>
        <dbReference type="ChEBI" id="CHEBI:29034"/>
        <dbReference type="ChEBI" id="CHEBI:57540"/>
        <dbReference type="ChEBI" id="CHEBI:57945"/>
        <dbReference type="ChEBI" id="CHEBI:83228"/>
    </reaction>
    <physiologicalReaction direction="left-to-right" evidence="18">
        <dbReference type="Rhea" id="RHEA:71232"/>
    </physiologicalReaction>
</comment>
<feature type="binding site" evidence="19">
    <location>
        <position position="149"/>
    </location>
    <ligand>
        <name>FAD</name>
        <dbReference type="ChEBI" id="CHEBI:57692"/>
    </ligand>
</feature>
<comment type="subcellular location">
    <subcellularLocation>
        <location evidence="2">Mitochondrion outer membrane</location>
        <topology evidence="2">Single-pass membrane protein</topology>
    </subcellularLocation>
</comment>
<evidence type="ECO:0000256" key="6">
    <source>
        <dbReference type="ARBA" id="ARBA00022679"/>
    </source>
</evidence>
<evidence type="ECO:0000256" key="1">
    <source>
        <dbReference type="ARBA" id="ARBA00001974"/>
    </source>
</evidence>
<feature type="domain" description="FAD-binding FR-type" evidence="21">
    <location>
        <begin position="68"/>
        <end position="173"/>
    </location>
</feature>
<comment type="catalytic activity">
    <reaction evidence="17 20">
        <text>2 Fe(III)-[cytochrome b5] + NADH = 2 Fe(II)-[cytochrome b5] + NAD(+) + H(+)</text>
        <dbReference type="Rhea" id="RHEA:46680"/>
        <dbReference type="Rhea" id="RHEA-COMP:10438"/>
        <dbReference type="Rhea" id="RHEA-COMP:10439"/>
        <dbReference type="ChEBI" id="CHEBI:15378"/>
        <dbReference type="ChEBI" id="CHEBI:29033"/>
        <dbReference type="ChEBI" id="CHEBI:29034"/>
        <dbReference type="ChEBI" id="CHEBI:57540"/>
        <dbReference type="ChEBI" id="CHEBI:57945"/>
        <dbReference type="EC" id="1.6.2.2"/>
    </reaction>
</comment>
<evidence type="ECO:0000256" key="17">
    <source>
        <dbReference type="ARBA" id="ARBA00047682"/>
    </source>
</evidence>
<evidence type="ECO:0000256" key="13">
    <source>
        <dbReference type="ARBA" id="ARBA00023128"/>
    </source>
</evidence>
<evidence type="ECO:0000256" key="11">
    <source>
        <dbReference type="ARBA" id="ARBA00023002"/>
    </source>
</evidence>
<dbReference type="Gene3D" id="3.40.50.80">
    <property type="entry name" value="Nucleotide-binding domain of ferredoxin-NADP reductase (FNR) module"/>
    <property type="match status" value="1"/>
</dbReference>
<comment type="function">
    <text evidence="15">NADH-dependent reductase for DPH3 and cytochrome b5. Required for the first step of diphthamide biosynthesis, a post-translational modification of histidine which occurs in elongation factor 2. DPH1 and DPH2 transfer a 3-amino-3-carboxypropyl (ACP) group from S-adenosyl-L-methionine (SAM) to a histidine residue, the reaction is assisted by a reduction system comprising DPH3 and a NADH-dependent reductase, predominantly CBR1. By reducing DPH3, also involved in the formation of the tRNA wobble base modification mcm5s 2U (5-methoxycarbonylmethyl-2-thiouridine), mediated by the elongator complex. The cytochrome b5/NADH cytochrome b5 reductase electron transfer system supports the catalytic activity of several sterol biosynthetic enzymes.</text>
</comment>
<evidence type="ECO:0000256" key="3">
    <source>
        <dbReference type="ARBA" id="ARBA00005156"/>
    </source>
</evidence>
<keyword evidence="9 19" id="KW-0274">FAD</keyword>
<dbReference type="PROSITE" id="PS51384">
    <property type="entry name" value="FAD_FR"/>
    <property type="match status" value="1"/>
</dbReference>
<comment type="subunit">
    <text evidence="16">Monomer. Component of the 2-(3-amino-3-carboxypropyl)histidine synthase complex composed of DPH1, DPH2, DPH3 and a NADH-dependent reductase, predominantly CBR1.</text>
</comment>
<keyword evidence="10" id="KW-1133">Transmembrane helix</keyword>
<comment type="cofactor">
    <cofactor evidence="1 19 20">
        <name>FAD</name>
        <dbReference type="ChEBI" id="CHEBI:57692"/>
    </cofactor>
</comment>
<dbReference type="GO" id="GO:0005783">
    <property type="term" value="C:endoplasmic reticulum"/>
    <property type="evidence" value="ECO:0007669"/>
    <property type="project" value="TreeGrafter"/>
</dbReference>
<dbReference type="FunFam" id="2.40.30.10:FF:000032">
    <property type="entry name" value="NADH-cytochrome b5 reductase"/>
    <property type="match status" value="1"/>
</dbReference>
<feature type="binding site" evidence="19">
    <location>
        <position position="190"/>
    </location>
    <ligand>
        <name>FAD</name>
        <dbReference type="ChEBI" id="CHEBI:57692"/>
    </ligand>
</feature>
<evidence type="ECO:0000256" key="8">
    <source>
        <dbReference type="ARBA" id="ARBA00022787"/>
    </source>
</evidence>